<feature type="region of interest" description="Disordered" evidence="1">
    <location>
        <begin position="392"/>
        <end position="484"/>
    </location>
</feature>
<dbReference type="Gene3D" id="3.40.50.1820">
    <property type="entry name" value="alpha/beta hydrolase"/>
    <property type="match status" value="1"/>
</dbReference>
<organism evidence="2 3">
    <name type="scientific">Microbacterium kribbense</name>
    <dbReference type="NCBI Taxonomy" id="433645"/>
    <lineage>
        <taxon>Bacteria</taxon>
        <taxon>Bacillati</taxon>
        <taxon>Actinomycetota</taxon>
        <taxon>Actinomycetes</taxon>
        <taxon>Micrococcales</taxon>
        <taxon>Microbacteriaceae</taxon>
        <taxon>Microbacterium</taxon>
    </lineage>
</organism>
<proteinExistence type="predicted"/>
<evidence type="ECO:0008006" key="4">
    <source>
        <dbReference type="Google" id="ProtNLM"/>
    </source>
</evidence>
<name>A0ABP7G3U8_9MICO</name>
<protein>
    <recommendedName>
        <fullName evidence="4">Alpha/beta hydrolase family protein</fullName>
    </recommendedName>
</protein>
<dbReference type="EMBL" id="BAABAF010000001">
    <property type="protein sequence ID" value="GAA3753765.1"/>
    <property type="molecule type" value="Genomic_DNA"/>
</dbReference>
<sequence length="484" mass="49843">MSDDLDIRAGGVVAVDTASLRAAADRYGVQHNAIRDAVADLFAQAQRLRQSGSVVGYVSTLGWELTQTAHAVSRCADDARAIQADLDALAGEYEDVEWRAVQGWRVAQGVAGFANTGLLPAPWVVAMGLGANAMQVGVHRLGTGVIEPGEVLTGPRPPVHLRVGQPMCTVPPSDLADGLGRVPDDDARVRIETYTMPDGAHRYAVYIAGTRAFTHWRGDGPDPADMQSDLELYLGEHAAADEVVRRALAAAGVPSGAQLYLFGHSQGGMIAGRIAIDGGYDTRLLVTAGSPTEAAVGEGTLSVQLRHTDDLVQSLTGGGSAGPVGAPGSMVVQRTADPVPWLRDIALEAHWISDYVETARQVDASADPRAGRLHDVLGELAAATAVTAVQYDGTRVAPSGPRPPTPAPSPGPAAAPRPAPVPSPGSASVPSPGSAPVLGPGPSSATPTGLAPSPSPGPAPSPRSEVSHPDASPYRALPRRPSAR</sequence>
<dbReference type="Proteomes" id="UP001500540">
    <property type="component" value="Unassembled WGS sequence"/>
</dbReference>
<evidence type="ECO:0000313" key="2">
    <source>
        <dbReference type="EMBL" id="GAA3753765.1"/>
    </source>
</evidence>
<accession>A0ABP7G3U8</accession>
<keyword evidence="3" id="KW-1185">Reference proteome</keyword>
<dbReference type="SUPFAM" id="SSF53474">
    <property type="entry name" value="alpha/beta-Hydrolases"/>
    <property type="match status" value="1"/>
</dbReference>
<feature type="compositionally biased region" description="Pro residues" evidence="1">
    <location>
        <begin position="400"/>
        <end position="423"/>
    </location>
</feature>
<gene>
    <name evidence="2" type="ORF">GCM10022240_03380</name>
</gene>
<dbReference type="RefSeq" id="WP_344779860.1">
    <property type="nucleotide sequence ID" value="NZ_BAABAF010000001.1"/>
</dbReference>
<comment type="caution">
    <text evidence="2">The sequence shown here is derived from an EMBL/GenBank/DDBJ whole genome shotgun (WGS) entry which is preliminary data.</text>
</comment>
<dbReference type="InterPro" id="IPR029058">
    <property type="entry name" value="AB_hydrolase_fold"/>
</dbReference>
<evidence type="ECO:0000256" key="1">
    <source>
        <dbReference type="SAM" id="MobiDB-lite"/>
    </source>
</evidence>
<feature type="compositionally biased region" description="Low complexity" evidence="1">
    <location>
        <begin position="424"/>
        <end position="452"/>
    </location>
</feature>
<evidence type="ECO:0000313" key="3">
    <source>
        <dbReference type="Proteomes" id="UP001500540"/>
    </source>
</evidence>
<reference evidence="3" key="1">
    <citation type="journal article" date="2019" name="Int. J. Syst. Evol. Microbiol.">
        <title>The Global Catalogue of Microorganisms (GCM) 10K type strain sequencing project: providing services to taxonomists for standard genome sequencing and annotation.</title>
        <authorList>
            <consortium name="The Broad Institute Genomics Platform"/>
            <consortium name="The Broad Institute Genome Sequencing Center for Infectious Disease"/>
            <person name="Wu L."/>
            <person name="Ma J."/>
        </authorList>
    </citation>
    <scope>NUCLEOTIDE SEQUENCE [LARGE SCALE GENOMIC DNA]</scope>
    <source>
        <strain evidence="3">JCM 16950</strain>
    </source>
</reference>